<dbReference type="NCBIfam" id="TIGR00738">
    <property type="entry name" value="rrf2_super"/>
    <property type="match status" value="1"/>
</dbReference>
<evidence type="ECO:0000313" key="1">
    <source>
        <dbReference type="EMBL" id="VDG28533.1"/>
    </source>
</evidence>
<dbReference type="InterPro" id="IPR036390">
    <property type="entry name" value="WH_DNA-bd_sf"/>
</dbReference>
<dbReference type="AlphaFoldDB" id="A0A660E6A9"/>
<sequence length="155" mass="17193">MKINKSTQQGIYVLLMLALQQGHTPLKSQLISQRLAVSDSYLKKILRKLVLAGLVDSSASKDGGFSLKQPITGISLFDVSDAVEQVGTLQMPPMDLAQRLFPGDDEHIRQSEQVALQAFERANMAFNEKLKRVTLDQLLEADSFQTGVVDWQSMS</sequence>
<name>A0A660E6A9_9LACO</name>
<keyword evidence="2" id="KW-1185">Reference proteome</keyword>
<dbReference type="EMBL" id="UYIG01000113">
    <property type="protein sequence ID" value="VDG28533.1"/>
    <property type="molecule type" value="Genomic_DNA"/>
</dbReference>
<dbReference type="SUPFAM" id="SSF46785">
    <property type="entry name" value="Winged helix' DNA-binding domain"/>
    <property type="match status" value="1"/>
</dbReference>
<dbReference type="GO" id="GO:0003700">
    <property type="term" value="F:DNA-binding transcription factor activity"/>
    <property type="evidence" value="ECO:0007669"/>
    <property type="project" value="TreeGrafter"/>
</dbReference>
<gene>
    <name evidence="1" type="ORF">MUDAN_MDHGFNIF_02964</name>
</gene>
<evidence type="ECO:0000313" key="2">
    <source>
        <dbReference type="Proteomes" id="UP000289996"/>
    </source>
</evidence>
<dbReference type="InterPro" id="IPR000944">
    <property type="entry name" value="Tscrpt_reg_Rrf2"/>
</dbReference>
<dbReference type="InterPro" id="IPR036388">
    <property type="entry name" value="WH-like_DNA-bd_sf"/>
</dbReference>
<accession>A0A660E6A9</accession>
<dbReference type="GO" id="GO:0005829">
    <property type="term" value="C:cytosol"/>
    <property type="evidence" value="ECO:0007669"/>
    <property type="project" value="TreeGrafter"/>
</dbReference>
<dbReference type="Pfam" id="PF02082">
    <property type="entry name" value="Rrf2"/>
    <property type="match status" value="1"/>
</dbReference>
<organism evidence="1 2">
    <name type="scientific">Lactiplantibacillus mudanjiangensis</name>
    <dbReference type="NCBI Taxonomy" id="1296538"/>
    <lineage>
        <taxon>Bacteria</taxon>
        <taxon>Bacillati</taxon>
        <taxon>Bacillota</taxon>
        <taxon>Bacilli</taxon>
        <taxon>Lactobacillales</taxon>
        <taxon>Lactobacillaceae</taxon>
        <taxon>Lactiplantibacillus</taxon>
    </lineage>
</organism>
<dbReference type="RefSeq" id="WP_130843663.1">
    <property type="nucleotide sequence ID" value="NZ_BJDY01000002.1"/>
</dbReference>
<dbReference type="PROSITE" id="PS51197">
    <property type="entry name" value="HTH_RRF2_2"/>
    <property type="match status" value="1"/>
</dbReference>
<proteinExistence type="predicted"/>
<reference evidence="1 2" key="1">
    <citation type="submission" date="2018-11" db="EMBL/GenBank/DDBJ databases">
        <authorList>
            <person name="Wuyts S."/>
        </authorList>
    </citation>
    <scope>NUCLEOTIDE SEQUENCE [LARGE SCALE GENOMIC DNA]</scope>
    <source>
        <strain evidence="1">Lactobacillus mudanjiangensis AMBF249</strain>
    </source>
</reference>
<dbReference type="PANTHER" id="PTHR33221:SF15">
    <property type="entry name" value="HTH-TYPE TRANSCRIPTIONAL REGULATOR YWGB-RELATED"/>
    <property type="match status" value="1"/>
</dbReference>
<dbReference type="PANTHER" id="PTHR33221">
    <property type="entry name" value="WINGED HELIX-TURN-HELIX TRANSCRIPTIONAL REGULATOR, RRF2 FAMILY"/>
    <property type="match status" value="1"/>
</dbReference>
<dbReference type="OrthoDB" id="9808360at2"/>
<dbReference type="Gene3D" id="1.10.10.10">
    <property type="entry name" value="Winged helix-like DNA-binding domain superfamily/Winged helix DNA-binding domain"/>
    <property type="match status" value="1"/>
</dbReference>
<protein>
    <submittedName>
        <fullName evidence="1">Transcriptional regulator [Lactobacillus hokkaidonensis JCM]</fullName>
    </submittedName>
</protein>
<dbReference type="Proteomes" id="UP000289996">
    <property type="component" value="Unassembled WGS sequence"/>
</dbReference>